<keyword evidence="1 2" id="KW-0808">Transferase</keyword>
<gene>
    <name evidence="2" type="ORF">F2Y81_15865</name>
</gene>
<dbReference type="EMBL" id="VVYV01000027">
    <property type="protein sequence ID" value="KAA5416333.1"/>
    <property type="molecule type" value="Genomic_DNA"/>
</dbReference>
<dbReference type="SUPFAM" id="SSF53756">
    <property type="entry name" value="UDP-Glycosyltransferase/glycogen phosphorylase"/>
    <property type="match status" value="1"/>
</dbReference>
<comment type="caution">
    <text evidence="2">The sequence shown here is derived from an EMBL/GenBank/DDBJ whole genome shotgun (WGS) entry which is preliminary data.</text>
</comment>
<sequence length="337" mass="39841">MKRKLVYIGFAFEHHLGTQAGYHHIREHVRYDYIIDCQKEYSFVEGKHSSLLVKICRKIYCTILGRKVPFALLKCIWLSLFQRNLVFHFIYGENTYKWLHYFKRNNKIVCTFHQPADYFRENTYWQNVFPKLDAIILMSKGDIQEFRKWSDKTKVVFIPHGINTDFYKPDDTIRRENRVLMVGSWLRDFQFANAVFLKLRNMNPDILITVVSSAENKKYFENLSEIEFLSGISDNELRKMYCRSKCLFLPLVSYTANNAMLEGASVGCNIVVATNHVDDSYFDNNQINVYPLDIDNFADILYRMETTGNSEIRQYVLANFSWFKIGRDTQLLMTSLE</sequence>
<dbReference type="PANTHER" id="PTHR46401">
    <property type="entry name" value="GLYCOSYLTRANSFERASE WBBK-RELATED"/>
    <property type="match status" value="1"/>
</dbReference>
<proteinExistence type="predicted"/>
<dbReference type="Proteomes" id="UP000448877">
    <property type="component" value="Unassembled WGS sequence"/>
</dbReference>
<reference evidence="2 3" key="1">
    <citation type="journal article" date="2019" name="Nat. Med.">
        <title>A library of human gut bacterial isolates paired with longitudinal multiomics data enables mechanistic microbiome research.</title>
        <authorList>
            <person name="Poyet M."/>
            <person name="Groussin M."/>
            <person name="Gibbons S.M."/>
            <person name="Avila-Pacheco J."/>
            <person name="Jiang X."/>
            <person name="Kearney S.M."/>
            <person name="Perrotta A.R."/>
            <person name="Berdy B."/>
            <person name="Zhao S."/>
            <person name="Lieberman T.D."/>
            <person name="Swanson P.K."/>
            <person name="Smith M."/>
            <person name="Roesemann S."/>
            <person name="Alexander J.E."/>
            <person name="Rich S.A."/>
            <person name="Livny J."/>
            <person name="Vlamakis H."/>
            <person name="Clish C."/>
            <person name="Bullock K."/>
            <person name="Deik A."/>
            <person name="Scott J."/>
            <person name="Pierce K.A."/>
            <person name="Xavier R.J."/>
            <person name="Alm E.J."/>
        </authorList>
    </citation>
    <scope>NUCLEOTIDE SEQUENCE [LARGE SCALE GENOMIC DNA]</scope>
    <source>
        <strain evidence="2 3">BIOML-A6</strain>
    </source>
</reference>
<accession>A0A120A3C3</accession>
<evidence type="ECO:0000256" key="1">
    <source>
        <dbReference type="ARBA" id="ARBA00022679"/>
    </source>
</evidence>
<dbReference type="Gene3D" id="3.40.50.2000">
    <property type="entry name" value="Glycogen Phosphorylase B"/>
    <property type="match status" value="2"/>
</dbReference>
<dbReference type="PANTHER" id="PTHR46401:SF2">
    <property type="entry name" value="GLYCOSYLTRANSFERASE WBBK-RELATED"/>
    <property type="match status" value="1"/>
</dbReference>
<evidence type="ECO:0000313" key="2">
    <source>
        <dbReference type="EMBL" id="KAA5416333.1"/>
    </source>
</evidence>
<protein>
    <submittedName>
        <fullName evidence="2">Glycosyltransferase family 4 protein</fullName>
    </submittedName>
</protein>
<dbReference type="RefSeq" id="WP_060407998.1">
    <property type="nucleotide sequence ID" value="NZ_CABMLT010000011.1"/>
</dbReference>
<name>A0A120A3C3_9BACE</name>
<organism evidence="2 3">
    <name type="scientific">Bacteroides cellulosilyticus</name>
    <dbReference type="NCBI Taxonomy" id="246787"/>
    <lineage>
        <taxon>Bacteria</taxon>
        <taxon>Pseudomonadati</taxon>
        <taxon>Bacteroidota</taxon>
        <taxon>Bacteroidia</taxon>
        <taxon>Bacteroidales</taxon>
        <taxon>Bacteroidaceae</taxon>
        <taxon>Bacteroides</taxon>
    </lineage>
</organism>
<evidence type="ECO:0000313" key="3">
    <source>
        <dbReference type="Proteomes" id="UP000448877"/>
    </source>
</evidence>
<dbReference type="GO" id="GO:0016757">
    <property type="term" value="F:glycosyltransferase activity"/>
    <property type="evidence" value="ECO:0007669"/>
    <property type="project" value="TreeGrafter"/>
</dbReference>
<dbReference type="AlphaFoldDB" id="A0A120A3C3"/>
<dbReference type="GO" id="GO:0009103">
    <property type="term" value="P:lipopolysaccharide biosynthetic process"/>
    <property type="evidence" value="ECO:0007669"/>
    <property type="project" value="TreeGrafter"/>
</dbReference>